<dbReference type="Pfam" id="PF06196">
    <property type="entry name" value="DUF997"/>
    <property type="match status" value="1"/>
</dbReference>
<feature type="transmembrane region" description="Helical" evidence="1">
    <location>
        <begin position="51"/>
        <end position="75"/>
    </location>
</feature>
<dbReference type="AlphaFoldDB" id="A0A7G9GUW4"/>
<evidence type="ECO:0000256" key="1">
    <source>
        <dbReference type="SAM" id="Phobius"/>
    </source>
</evidence>
<dbReference type="KEGG" id="fho:H9Q81_06345"/>
<keyword evidence="1" id="KW-0812">Transmembrane</keyword>
<evidence type="ECO:0000313" key="2">
    <source>
        <dbReference type="EMBL" id="QNM14596.1"/>
    </source>
</evidence>
<feature type="transmembrane region" description="Helical" evidence="1">
    <location>
        <begin position="12"/>
        <end position="31"/>
    </location>
</feature>
<protein>
    <submittedName>
        <fullName evidence="2">YhdT family protein</fullName>
    </submittedName>
</protein>
<sequence length="87" mass="10615">MKSRKKQINKEIIVTVVLYLFYFLWWYYFAYVYGNSSDVEHFKYIFGLPEWFFYSCVVGLVVVNILVFILVRIFFKNVSLEEEDDKL</sequence>
<keyword evidence="3" id="KW-1185">Reference proteome</keyword>
<dbReference type="RefSeq" id="WP_101474155.1">
    <property type="nucleotide sequence ID" value="NZ_CP060637.1"/>
</dbReference>
<organism evidence="2 3">
    <name type="scientific">Fusobacterium hominis</name>
    <dbReference type="NCBI Taxonomy" id="2764326"/>
    <lineage>
        <taxon>Bacteria</taxon>
        <taxon>Fusobacteriati</taxon>
        <taxon>Fusobacteriota</taxon>
        <taxon>Fusobacteriia</taxon>
        <taxon>Fusobacteriales</taxon>
        <taxon>Fusobacteriaceae</taxon>
        <taxon>Fusobacterium</taxon>
    </lineage>
</organism>
<reference evidence="2 3" key="1">
    <citation type="submission" date="2020-08" db="EMBL/GenBank/DDBJ databases">
        <authorList>
            <person name="Liu C."/>
            <person name="Sun Q."/>
        </authorList>
    </citation>
    <scope>NUCLEOTIDE SEQUENCE [LARGE SCALE GENOMIC DNA]</scope>
    <source>
        <strain evidence="2 3">NSJ-57</strain>
    </source>
</reference>
<dbReference type="PANTHER" id="PTHR39174:SF1">
    <property type="entry name" value="INNER MEMBRANE PROTEIN"/>
    <property type="match status" value="1"/>
</dbReference>
<keyword evidence="1" id="KW-0472">Membrane</keyword>
<dbReference type="PANTHER" id="PTHR39174">
    <property type="entry name" value="INNER MEMBRANE PROTEIN-RELATED"/>
    <property type="match status" value="1"/>
</dbReference>
<keyword evidence="1" id="KW-1133">Transmembrane helix</keyword>
<accession>A0A7G9GUW4</accession>
<proteinExistence type="predicted"/>
<evidence type="ECO:0000313" key="3">
    <source>
        <dbReference type="Proteomes" id="UP000515913"/>
    </source>
</evidence>
<name>A0A7G9GUW4_9FUSO</name>
<gene>
    <name evidence="2" type="ORF">H9Q81_06345</name>
</gene>
<dbReference type="InterPro" id="IPR010398">
    <property type="entry name" value="DUF997"/>
</dbReference>
<dbReference type="EMBL" id="CP060637">
    <property type="protein sequence ID" value="QNM14596.1"/>
    <property type="molecule type" value="Genomic_DNA"/>
</dbReference>
<dbReference type="Proteomes" id="UP000515913">
    <property type="component" value="Chromosome"/>
</dbReference>